<evidence type="ECO:0000313" key="7">
    <source>
        <dbReference type="EMBL" id="KAF5862093.1"/>
    </source>
</evidence>
<name>A0A8H6AA36_PETAA</name>
<dbReference type="PANTHER" id="PTHR24345:SF91">
    <property type="entry name" value="SERINE_THREONINE-PROTEIN KINASE PLK4"/>
    <property type="match status" value="1"/>
</dbReference>
<keyword evidence="3" id="KW-0547">Nucleotide-binding</keyword>
<evidence type="ECO:0000256" key="4">
    <source>
        <dbReference type="ARBA" id="ARBA00022777"/>
    </source>
</evidence>
<comment type="caution">
    <text evidence="7">The sequence shown here is derived from an EMBL/GenBank/DDBJ whole genome shotgun (WGS) entry which is preliminary data.</text>
</comment>
<keyword evidence="5" id="KW-0067">ATP-binding</keyword>
<evidence type="ECO:0000256" key="5">
    <source>
        <dbReference type="ARBA" id="ARBA00022840"/>
    </source>
</evidence>
<dbReference type="EMBL" id="SPNV01000082">
    <property type="protein sequence ID" value="KAF5862093.1"/>
    <property type="molecule type" value="Genomic_DNA"/>
</dbReference>
<accession>A0A8H6AA36</accession>
<sequence length="368" mass="41245">MDQIAERFRLDVTVISENCNREILQHNPGQAEKENRRVIVWTRKRDLTQDVYVEESQSGQVRVVKRVTTTDKRVKYRSELDLMGGVSQATDKLLFVDFIGWFPYKDYICLAMKYCPYGDLKGCYPNPTSEPEAREICAQLLEGLAVLHSLSIVHRDIKPEAVSEKTPIKVKIADFGVSKRAVEGQTEPRTGCGTPGFMAPEVLHLLDDTKEDSTFTSAVDIWSLGCLLYYILTKQVPFSIYESLLDYAKGRAAFPEGHLRDNQVGLTGRGFIKRLLEPLPDARPSASVDVSSSWVILDRNEEFIGPEFVSTTDTISAVGISHGLTSPTQLSVADTQWRGLLKNTFTRLSSYSTNEMVSPNPVLTITKQ</sequence>
<keyword evidence="1" id="KW-0723">Serine/threonine-protein kinase</keyword>
<dbReference type="GO" id="GO:0004674">
    <property type="term" value="F:protein serine/threonine kinase activity"/>
    <property type="evidence" value="ECO:0007669"/>
    <property type="project" value="UniProtKB-KW"/>
</dbReference>
<evidence type="ECO:0000259" key="6">
    <source>
        <dbReference type="PROSITE" id="PS50011"/>
    </source>
</evidence>
<dbReference type="InterPro" id="IPR011009">
    <property type="entry name" value="Kinase-like_dom_sf"/>
</dbReference>
<evidence type="ECO:0000256" key="1">
    <source>
        <dbReference type="ARBA" id="ARBA00022527"/>
    </source>
</evidence>
<reference evidence="7 8" key="1">
    <citation type="submission" date="2019-04" db="EMBL/GenBank/DDBJ databases">
        <title>Aspergillus burnettii sp. nov., novel species from soil in southeast Queensland.</title>
        <authorList>
            <person name="Gilchrist C.L.M."/>
            <person name="Pitt J.I."/>
            <person name="Lange L."/>
            <person name="Lacey H.J."/>
            <person name="Vuong D."/>
            <person name="Midgley D.J."/>
            <person name="Greenfield P."/>
            <person name="Bradbury M."/>
            <person name="Lacey E."/>
            <person name="Busk P.K."/>
            <person name="Pilgaard B."/>
            <person name="Chooi Y.H."/>
            <person name="Piggott A.M."/>
        </authorList>
    </citation>
    <scope>NUCLEOTIDE SEQUENCE [LARGE SCALE GENOMIC DNA]</scope>
    <source>
        <strain evidence="7 8">FRR 5400</strain>
    </source>
</reference>
<evidence type="ECO:0000256" key="3">
    <source>
        <dbReference type="ARBA" id="ARBA00022741"/>
    </source>
</evidence>
<gene>
    <name evidence="7" type="ORF">ETB97_012158</name>
</gene>
<evidence type="ECO:0000313" key="8">
    <source>
        <dbReference type="Proteomes" id="UP000541154"/>
    </source>
</evidence>
<keyword evidence="8" id="KW-1185">Reference proteome</keyword>
<dbReference type="AlphaFoldDB" id="A0A8H6AA36"/>
<dbReference type="InterPro" id="IPR000719">
    <property type="entry name" value="Prot_kinase_dom"/>
</dbReference>
<dbReference type="PANTHER" id="PTHR24345">
    <property type="entry name" value="SERINE/THREONINE-PROTEIN KINASE PLK"/>
    <property type="match status" value="1"/>
</dbReference>
<dbReference type="SUPFAM" id="SSF56112">
    <property type="entry name" value="Protein kinase-like (PK-like)"/>
    <property type="match status" value="1"/>
</dbReference>
<dbReference type="PROSITE" id="PS50011">
    <property type="entry name" value="PROTEIN_KINASE_DOM"/>
    <property type="match status" value="1"/>
</dbReference>
<organism evidence="7 8">
    <name type="scientific">Petromyces alliaceus</name>
    <name type="common">Aspergillus alliaceus</name>
    <dbReference type="NCBI Taxonomy" id="209559"/>
    <lineage>
        <taxon>Eukaryota</taxon>
        <taxon>Fungi</taxon>
        <taxon>Dikarya</taxon>
        <taxon>Ascomycota</taxon>
        <taxon>Pezizomycotina</taxon>
        <taxon>Eurotiomycetes</taxon>
        <taxon>Eurotiomycetidae</taxon>
        <taxon>Eurotiales</taxon>
        <taxon>Aspergillaceae</taxon>
        <taxon>Aspergillus</taxon>
        <taxon>Aspergillus subgen. Circumdati</taxon>
    </lineage>
</organism>
<evidence type="ECO:0000256" key="2">
    <source>
        <dbReference type="ARBA" id="ARBA00022679"/>
    </source>
</evidence>
<protein>
    <recommendedName>
        <fullName evidence="6">Protein kinase domain-containing protein</fullName>
    </recommendedName>
</protein>
<proteinExistence type="predicted"/>
<dbReference type="GO" id="GO:0005634">
    <property type="term" value="C:nucleus"/>
    <property type="evidence" value="ECO:0007669"/>
    <property type="project" value="TreeGrafter"/>
</dbReference>
<dbReference type="GO" id="GO:0005524">
    <property type="term" value="F:ATP binding"/>
    <property type="evidence" value="ECO:0007669"/>
    <property type="project" value="UniProtKB-KW"/>
</dbReference>
<keyword evidence="2" id="KW-0808">Transferase</keyword>
<dbReference type="Gene3D" id="1.10.510.10">
    <property type="entry name" value="Transferase(Phosphotransferase) domain 1"/>
    <property type="match status" value="1"/>
</dbReference>
<feature type="domain" description="Protein kinase" evidence="6">
    <location>
        <begin position="17"/>
        <end position="295"/>
    </location>
</feature>
<keyword evidence="4" id="KW-0418">Kinase</keyword>
<dbReference type="Pfam" id="PF00069">
    <property type="entry name" value="Pkinase"/>
    <property type="match status" value="1"/>
</dbReference>
<dbReference type="Proteomes" id="UP000541154">
    <property type="component" value="Unassembled WGS sequence"/>
</dbReference>